<feature type="domain" description="D-isomer specific 2-hydroxyacid dehydrogenase NAD-binding" evidence="6">
    <location>
        <begin position="113"/>
        <end position="287"/>
    </location>
</feature>
<dbReference type="Gene3D" id="3.40.50.720">
    <property type="entry name" value="NAD(P)-binding Rossmann-like Domain"/>
    <property type="match status" value="2"/>
</dbReference>
<gene>
    <name evidence="7" type="ORF">LZC94_40620</name>
</gene>
<sequence>MKIAVLDDYADVFRTTRAFLRVQGSHEVVVFHDTEKNPSSLAARLDGADAVLLTQQRSSFSRAVIEKLTTVRWIAQTGRNTNHIDLGACAEKGITVVTALPGASYATVELTWGLILASLRHIPEEVQNLKQGVWHSTVGTGLRGATLGVYALGRIGGAVAQVGKAFGMKVLAWGREKSLTAAREAGYDVAPSREAFFEGADVVTIHLPLNDSTRGIVTAADLGRMKKTALFVNTSRARLVETGALVRALEQGRPGFAAVDVYEDEPVLGRNHPLLMMRNALCTPHLGYAEKTTYETYYGATIEALLDAVAGAR</sequence>
<evidence type="ECO:0000259" key="6">
    <source>
        <dbReference type="Pfam" id="PF02826"/>
    </source>
</evidence>
<dbReference type="PANTHER" id="PTHR42789">
    <property type="entry name" value="D-ISOMER SPECIFIC 2-HYDROXYACID DEHYDROGENASE FAMILY PROTEIN (AFU_ORTHOLOGUE AFUA_6G10090)"/>
    <property type="match status" value="1"/>
</dbReference>
<keyword evidence="8" id="KW-1185">Reference proteome</keyword>
<protein>
    <submittedName>
        <fullName evidence="7">D-2-hydroxyacid dehydrogenase family protein</fullName>
    </submittedName>
</protein>
<comment type="similarity">
    <text evidence="1 4">Belongs to the D-isomer specific 2-hydroxyacid dehydrogenase family.</text>
</comment>
<keyword evidence="2 4" id="KW-0560">Oxidoreductase</keyword>
<evidence type="ECO:0000256" key="2">
    <source>
        <dbReference type="ARBA" id="ARBA00023002"/>
    </source>
</evidence>
<organism evidence="7 8">
    <name type="scientific">Pendulispora albinea</name>
    <dbReference type="NCBI Taxonomy" id="2741071"/>
    <lineage>
        <taxon>Bacteria</taxon>
        <taxon>Pseudomonadati</taxon>
        <taxon>Myxococcota</taxon>
        <taxon>Myxococcia</taxon>
        <taxon>Myxococcales</taxon>
        <taxon>Sorangiineae</taxon>
        <taxon>Pendulisporaceae</taxon>
        <taxon>Pendulispora</taxon>
    </lineage>
</organism>
<name>A0ABZ2LT80_9BACT</name>
<dbReference type="InterPro" id="IPR036291">
    <property type="entry name" value="NAD(P)-bd_dom_sf"/>
</dbReference>
<evidence type="ECO:0000256" key="1">
    <source>
        <dbReference type="ARBA" id="ARBA00005854"/>
    </source>
</evidence>
<dbReference type="Pfam" id="PF02826">
    <property type="entry name" value="2-Hacid_dh_C"/>
    <property type="match status" value="1"/>
</dbReference>
<dbReference type="Pfam" id="PF00389">
    <property type="entry name" value="2-Hacid_dh"/>
    <property type="match status" value="1"/>
</dbReference>
<keyword evidence="3" id="KW-0520">NAD</keyword>
<dbReference type="InterPro" id="IPR050857">
    <property type="entry name" value="D-2-hydroxyacid_DH"/>
</dbReference>
<feature type="domain" description="D-isomer specific 2-hydroxyacid dehydrogenase catalytic" evidence="5">
    <location>
        <begin position="19"/>
        <end position="311"/>
    </location>
</feature>
<evidence type="ECO:0000256" key="3">
    <source>
        <dbReference type="ARBA" id="ARBA00023027"/>
    </source>
</evidence>
<accession>A0ABZ2LT80</accession>
<evidence type="ECO:0000313" key="7">
    <source>
        <dbReference type="EMBL" id="WXB14123.1"/>
    </source>
</evidence>
<evidence type="ECO:0000256" key="4">
    <source>
        <dbReference type="RuleBase" id="RU003719"/>
    </source>
</evidence>
<dbReference type="CDD" id="cd12169">
    <property type="entry name" value="PGDH_like_1"/>
    <property type="match status" value="1"/>
</dbReference>
<proteinExistence type="inferred from homology"/>
<dbReference type="RefSeq" id="WP_394823741.1">
    <property type="nucleotide sequence ID" value="NZ_CP089984.1"/>
</dbReference>
<evidence type="ECO:0000259" key="5">
    <source>
        <dbReference type="Pfam" id="PF00389"/>
    </source>
</evidence>
<dbReference type="PANTHER" id="PTHR42789:SF1">
    <property type="entry name" value="D-ISOMER SPECIFIC 2-HYDROXYACID DEHYDROGENASE FAMILY PROTEIN (AFU_ORTHOLOGUE AFUA_6G10090)"/>
    <property type="match status" value="1"/>
</dbReference>
<dbReference type="Proteomes" id="UP001370348">
    <property type="component" value="Chromosome"/>
</dbReference>
<dbReference type="SUPFAM" id="SSF51735">
    <property type="entry name" value="NAD(P)-binding Rossmann-fold domains"/>
    <property type="match status" value="1"/>
</dbReference>
<dbReference type="InterPro" id="IPR006140">
    <property type="entry name" value="D-isomer_DH_NAD-bd"/>
</dbReference>
<evidence type="ECO:0000313" key="8">
    <source>
        <dbReference type="Proteomes" id="UP001370348"/>
    </source>
</evidence>
<dbReference type="InterPro" id="IPR006139">
    <property type="entry name" value="D-isomer_2_OHA_DH_cat_dom"/>
</dbReference>
<dbReference type="SUPFAM" id="SSF52283">
    <property type="entry name" value="Formate/glycerate dehydrogenase catalytic domain-like"/>
    <property type="match status" value="1"/>
</dbReference>
<reference evidence="7 8" key="1">
    <citation type="submission" date="2021-12" db="EMBL/GenBank/DDBJ databases">
        <title>Discovery of the Pendulisporaceae a myxobacterial family with distinct sporulation behavior and unique specialized metabolism.</title>
        <authorList>
            <person name="Garcia R."/>
            <person name="Popoff A."/>
            <person name="Bader C.D."/>
            <person name="Loehr J."/>
            <person name="Walesch S."/>
            <person name="Walt C."/>
            <person name="Boldt J."/>
            <person name="Bunk B."/>
            <person name="Haeckl F.J.F.P.J."/>
            <person name="Gunesch A.P."/>
            <person name="Birkelbach J."/>
            <person name="Nuebel U."/>
            <person name="Pietschmann T."/>
            <person name="Bach T."/>
            <person name="Mueller R."/>
        </authorList>
    </citation>
    <scope>NUCLEOTIDE SEQUENCE [LARGE SCALE GENOMIC DNA]</scope>
    <source>
        <strain evidence="7 8">MSr11954</strain>
    </source>
</reference>
<dbReference type="EMBL" id="CP089984">
    <property type="protein sequence ID" value="WXB14123.1"/>
    <property type="molecule type" value="Genomic_DNA"/>
</dbReference>